<dbReference type="OrthoDB" id="5180065at2"/>
<evidence type="ECO:0000259" key="1">
    <source>
        <dbReference type="Pfam" id="PF13460"/>
    </source>
</evidence>
<dbReference type="EMBL" id="BFAG01000007">
    <property type="protein sequence ID" value="GBF06031.1"/>
    <property type="molecule type" value="Genomic_DNA"/>
</dbReference>
<dbReference type="Gene3D" id="3.40.50.720">
    <property type="entry name" value="NAD(P)-binding Rossmann-like Domain"/>
    <property type="match status" value="1"/>
</dbReference>
<evidence type="ECO:0000313" key="2">
    <source>
        <dbReference type="EMBL" id="GBF06031.1"/>
    </source>
</evidence>
<dbReference type="SUPFAM" id="SSF51735">
    <property type="entry name" value="NAD(P)-binding Rossmann-fold domains"/>
    <property type="match status" value="1"/>
</dbReference>
<evidence type="ECO:0000313" key="3">
    <source>
        <dbReference type="Proteomes" id="UP000236569"/>
    </source>
</evidence>
<dbReference type="PANTHER" id="PTHR43162">
    <property type="match status" value="1"/>
</dbReference>
<keyword evidence="3" id="KW-1185">Reference proteome</keyword>
<comment type="caution">
    <text evidence="2">The sequence shown here is derived from an EMBL/GenBank/DDBJ whole genome shotgun (WGS) entry which is preliminary data.</text>
</comment>
<sequence>MTAQPFARSELPILVAGATGAIGREVVRALLERGAPVRVFVRSPGKVAALPESVERVSGTLEDPQAVARALRGVRAAFFVSPHDEAEERMAGNFVRACEREGVRLVFAGVHADGASRVSRLLQRTLYRLLFPHYSPKMRIAERVRTSRTNPVLLIPGNYYQNDELCLEQIRSGHYPLPLRLISRVDTRDVGDAAARALLDPGVPSGAYALVGPESLGGEATAANWAAALGRPVRYAPDLDLTDRLLEEAYGGRKALDFQKTYRLLARFAMRTNEAQVRQTAWLLGRAPRTHAEYTRDVAAGWKDVTVPVLRRPEVGHLAL</sequence>
<gene>
    <name evidence="2" type="ORF">DAERI_070029</name>
</gene>
<dbReference type="PANTHER" id="PTHR43162:SF1">
    <property type="entry name" value="PRESTALK A DIFFERENTIATION PROTEIN A"/>
    <property type="match status" value="1"/>
</dbReference>
<dbReference type="AlphaFoldDB" id="A0A2I9DM09"/>
<dbReference type="Proteomes" id="UP000236569">
    <property type="component" value="Unassembled WGS sequence"/>
</dbReference>
<dbReference type="Pfam" id="PF13460">
    <property type="entry name" value="NAD_binding_10"/>
    <property type="match status" value="1"/>
</dbReference>
<dbReference type="RefSeq" id="WP_103129444.1">
    <property type="nucleotide sequence ID" value="NZ_BFAG01000007.1"/>
</dbReference>
<dbReference type="InterPro" id="IPR051604">
    <property type="entry name" value="Ergot_Alk_Oxidoreductase"/>
</dbReference>
<dbReference type="InterPro" id="IPR036291">
    <property type="entry name" value="NAD(P)-bd_dom_sf"/>
</dbReference>
<protein>
    <submittedName>
        <fullName evidence="2">NmrA family protein</fullName>
    </submittedName>
</protein>
<reference evidence="3" key="1">
    <citation type="submission" date="2018-01" db="EMBL/GenBank/DDBJ databases">
        <title>Draft Genome Sequence of the Radioresistant Bacterium Deinococcus aerius TR0125, Isolated from the Higher Atmosphere above Japan.</title>
        <authorList>
            <person name="Satoh K."/>
            <person name="Arai H."/>
            <person name="Sanzen T."/>
            <person name="Kawaguchi Y."/>
            <person name="Hayashi H."/>
            <person name="Yokobori S."/>
            <person name="Yamagishi A."/>
            <person name="Oono Y."/>
            <person name="Narumi I."/>
        </authorList>
    </citation>
    <scope>NUCLEOTIDE SEQUENCE [LARGE SCALE GENOMIC DNA]</scope>
    <source>
        <strain evidence="3">TR0125</strain>
    </source>
</reference>
<organism evidence="2 3">
    <name type="scientific">Deinococcus aerius</name>
    <dbReference type="NCBI Taxonomy" id="200253"/>
    <lineage>
        <taxon>Bacteria</taxon>
        <taxon>Thermotogati</taxon>
        <taxon>Deinococcota</taxon>
        <taxon>Deinococci</taxon>
        <taxon>Deinococcales</taxon>
        <taxon>Deinococcaceae</taxon>
        <taxon>Deinococcus</taxon>
    </lineage>
</organism>
<name>A0A2I9DM09_9DEIO</name>
<feature type="domain" description="NAD(P)-binding" evidence="1">
    <location>
        <begin position="17"/>
        <end position="201"/>
    </location>
</feature>
<dbReference type="InterPro" id="IPR016040">
    <property type="entry name" value="NAD(P)-bd_dom"/>
</dbReference>
<accession>A0A2I9DM09</accession>
<proteinExistence type="predicted"/>